<dbReference type="InterPro" id="IPR017853">
    <property type="entry name" value="GH"/>
</dbReference>
<dbReference type="PANTHER" id="PTHR10357">
    <property type="entry name" value="ALPHA-AMYLASE FAMILY MEMBER"/>
    <property type="match status" value="1"/>
</dbReference>
<dbReference type="SUPFAM" id="SSF51445">
    <property type="entry name" value="(Trans)glycosidases"/>
    <property type="match status" value="1"/>
</dbReference>
<dbReference type="PANTHER" id="PTHR10357:SF179">
    <property type="entry name" value="NEUTRAL AND BASIC AMINO ACID TRANSPORT PROTEIN RBAT"/>
    <property type="match status" value="1"/>
</dbReference>
<organism evidence="3 4">
    <name type="scientific">Planobispora rosea</name>
    <dbReference type="NCBI Taxonomy" id="35762"/>
    <lineage>
        <taxon>Bacteria</taxon>
        <taxon>Bacillati</taxon>
        <taxon>Actinomycetota</taxon>
        <taxon>Actinomycetes</taxon>
        <taxon>Streptosporangiales</taxon>
        <taxon>Streptosporangiaceae</taxon>
        <taxon>Planobispora</taxon>
    </lineage>
</organism>
<dbReference type="Pfam" id="PF00128">
    <property type="entry name" value="Alpha-amylase"/>
    <property type="match status" value="1"/>
</dbReference>
<proteinExistence type="inferred from homology"/>
<reference evidence="3" key="1">
    <citation type="submission" date="2021-01" db="EMBL/GenBank/DDBJ databases">
        <title>Whole genome shotgun sequence of Planobispora rosea NBRC 15558.</title>
        <authorList>
            <person name="Komaki H."/>
            <person name="Tamura T."/>
        </authorList>
    </citation>
    <scope>NUCLEOTIDE SEQUENCE</scope>
    <source>
        <strain evidence="3">NBRC 15558</strain>
    </source>
</reference>
<protein>
    <submittedName>
        <fullName evidence="3">Alpha-glucosidase</fullName>
    </submittedName>
</protein>
<keyword evidence="4" id="KW-1185">Reference proteome</keyword>
<feature type="domain" description="Glycosyl hydrolase family 13 catalytic" evidence="2">
    <location>
        <begin position="22"/>
        <end position="403"/>
    </location>
</feature>
<accession>A0A8J3S5F0</accession>
<comment type="caution">
    <text evidence="3">The sequence shown here is derived from an EMBL/GenBank/DDBJ whole genome shotgun (WGS) entry which is preliminary data.</text>
</comment>
<sequence>MPHLSRPVGASAEWWRESVVYQIYPRSFADADGDGVGDLAGITARLGHVAGLGAQAVWLTPIQRSPQADHGYDVSDYCDVDPIFGGMAGFDALVAEARRLGLRVIVDLVPNHCSVAHPLFRAALAAGPGSPERARFHFAPGRGPDGGAPPNDWPSVFGGPAWTRVTEVDGSPGEWYLHLYAPEQPDWNWRDPRTAPFFDEIVRFWFGRGADGLRVDVAHGLFKAEGLPDLEHAGALEPMRLRANPLACDREEVHDVYRRWRAIADSCDPPRALIGEVNLEPGRAGRYTRPDELHQAFAFAFLVAPWDAEAWRAAGTALLAGDPPKAPVTWVVDNHDVVRSASRYGRSRGAARARAALLAVLGLPGAAYLYQGQELGLPQVNVAPEDRRDPAWPRSGVSRDGCRVPLPWRRDPAGAHGFSPPGASSPWLPVPPGWGELSVEAQEADPSSPLRLCRSAVRLRRRLHAEGVLTAGDPVEWAVDGDGRLTAGRAGRFTLVLAMGDDPVRLPPGRLLLASGPLTGAGLLPPDTAAWLLS</sequence>
<name>A0A8J3S5F0_PLARO</name>
<dbReference type="RefSeq" id="WP_189244000.1">
    <property type="nucleotide sequence ID" value="NZ_BMQP01000063.1"/>
</dbReference>
<dbReference type="InterPro" id="IPR045857">
    <property type="entry name" value="O16G_dom_2"/>
</dbReference>
<dbReference type="Gene3D" id="3.20.20.80">
    <property type="entry name" value="Glycosidases"/>
    <property type="match status" value="1"/>
</dbReference>
<comment type="similarity">
    <text evidence="1">Belongs to the glycosyl hydrolase 13 family.</text>
</comment>
<evidence type="ECO:0000313" key="4">
    <source>
        <dbReference type="Proteomes" id="UP000655044"/>
    </source>
</evidence>
<evidence type="ECO:0000313" key="3">
    <source>
        <dbReference type="EMBL" id="GIH88676.1"/>
    </source>
</evidence>
<gene>
    <name evidence="3" type="ORF">Pro02_70840</name>
</gene>
<dbReference type="GO" id="GO:0009313">
    <property type="term" value="P:oligosaccharide catabolic process"/>
    <property type="evidence" value="ECO:0007669"/>
    <property type="project" value="TreeGrafter"/>
</dbReference>
<dbReference type="GO" id="GO:0004556">
    <property type="term" value="F:alpha-amylase activity"/>
    <property type="evidence" value="ECO:0007669"/>
    <property type="project" value="TreeGrafter"/>
</dbReference>
<dbReference type="SMART" id="SM00642">
    <property type="entry name" value="Aamy"/>
    <property type="match status" value="1"/>
</dbReference>
<dbReference type="AlphaFoldDB" id="A0A8J3S5F0"/>
<dbReference type="InterPro" id="IPR006047">
    <property type="entry name" value="GH13_cat_dom"/>
</dbReference>
<dbReference type="Proteomes" id="UP000655044">
    <property type="component" value="Unassembled WGS sequence"/>
</dbReference>
<dbReference type="Gene3D" id="3.90.400.10">
    <property type="entry name" value="Oligo-1,6-glucosidase, Domain 2"/>
    <property type="match status" value="1"/>
</dbReference>
<evidence type="ECO:0000259" key="2">
    <source>
        <dbReference type="SMART" id="SM00642"/>
    </source>
</evidence>
<evidence type="ECO:0000256" key="1">
    <source>
        <dbReference type="ARBA" id="ARBA00008061"/>
    </source>
</evidence>
<dbReference type="EMBL" id="BOOI01000087">
    <property type="protein sequence ID" value="GIH88676.1"/>
    <property type="molecule type" value="Genomic_DNA"/>
</dbReference>